<name>A0A5D6WG51_9FIRM</name>
<feature type="domain" description="Helix-turn-helix" evidence="1">
    <location>
        <begin position="8"/>
        <end position="57"/>
    </location>
</feature>
<dbReference type="GO" id="GO:0003677">
    <property type="term" value="F:DNA binding"/>
    <property type="evidence" value="ECO:0007669"/>
    <property type="project" value="InterPro"/>
</dbReference>
<gene>
    <name evidence="2" type="ORF">FZ041_11090</name>
</gene>
<reference evidence="2 3" key="1">
    <citation type="submission" date="2019-08" db="EMBL/GenBank/DDBJ databases">
        <title>Selenomonas sp. mPRGC5 and Selenomonas sp. mPRGC8 isolated from ruminal fluid of dairy goat (Capra hircus).</title>
        <authorList>
            <person name="Poothong S."/>
            <person name="Nuengjamnong C."/>
            <person name="Tanasupawat S."/>
        </authorList>
    </citation>
    <scope>NUCLEOTIDE SEQUENCE [LARGE SCALE GENOMIC DNA]</scope>
    <source>
        <strain evidence="3">mPRGC8</strain>
    </source>
</reference>
<dbReference type="AlphaFoldDB" id="A0A5D6WG51"/>
<protein>
    <submittedName>
        <fullName evidence="2">Helix-turn-helix domain-containing protein</fullName>
    </submittedName>
</protein>
<dbReference type="Pfam" id="PF12728">
    <property type="entry name" value="HTH_17"/>
    <property type="match status" value="1"/>
</dbReference>
<evidence type="ECO:0000313" key="2">
    <source>
        <dbReference type="EMBL" id="TYZ27541.1"/>
    </source>
</evidence>
<evidence type="ECO:0000259" key="1">
    <source>
        <dbReference type="Pfam" id="PF12728"/>
    </source>
</evidence>
<evidence type="ECO:0000313" key="3">
    <source>
        <dbReference type="Proteomes" id="UP000322783"/>
    </source>
</evidence>
<dbReference type="Proteomes" id="UP000322783">
    <property type="component" value="Unassembled WGS sequence"/>
</dbReference>
<proteinExistence type="predicted"/>
<dbReference type="InterPro" id="IPR010093">
    <property type="entry name" value="SinI_DNA-bd"/>
</dbReference>
<dbReference type="EMBL" id="VTOZ01000025">
    <property type="protein sequence ID" value="TYZ27541.1"/>
    <property type="molecule type" value="Genomic_DNA"/>
</dbReference>
<organism evidence="2 3">
    <name type="scientific">Selenomonas caprae</name>
    <dbReference type="NCBI Taxonomy" id="2606905"/>
    <lineage>
        <taxon>Bacteria</taxon>
        <taxon>Bacillati</taxon>
        <taxon>Bacillota</taxon>
        <taxon>Negativicutes</taxon>
        <taxon>Selenomonadales</taxon>
        <taxon>Selenomonadaceae</taxon>
        <taxon>Selenomonas</taxon>
    </lineage>
</organism>
<keyword evidence="3" id="KW-1185">Reference proteome</keyword>
<dbReference type="RefSeq" id="WP_149189605.1">
    <property type="nucleotide sequence ID" value="NZ_VTOZ01000025.1"/>
</dbReference>
<sequence>MNNDYTELLTVEELCNLLKISPTAAYRLVSSGELKCFRIGRVWRIPRECVNEYIKEHSLHHN</sequence>
<dbReference type="NCBIfam" id="TIGR01764">
    <property type="entry name" value="excise"/>
    <property type="match status" value="1"/>
</dbReference>
<comment type="caution">
    <text evidence="2">The sequence shown here is derived from an EMBL/GenBank/DDBJ whole genome shotgun (WGS) entry which is preliminary data.</text>
</comment>
<accession>A0A5D6WG51</accession>
<dbReference type="InterPro" id="IPR041657">
    <property type="entry name" value="HTH_17"/>
</dbReference>